<gene>
    <name evidence="1" type="ORF">CXZ10_12000</name>
</gene>
<dbReference type="InterPro" id="IPR034660">
    <property type="entry name" value="DinB/YfiT-like"/>
</dbReference>
<protein>
    <submittedName>
        <fullName evidence="1">DUF1993 domain-containing protein</fullName>
    </submittedName>
</protein>
<dbReference type="PANTHER" id="PTHR36922">
    <property type="entry name" value="BLL2446 PROTEIN"/>
    <property type="match status" value="1"/>
</dbReference>
<dbReference type="Proteomes" id="UP000233491">
    <property type="component" value="Unassembled WGS sequence"/>
</dbReference>
<sequence length="168" mass="18724">MTITLHAISAPVFTARLKSLVHLLKIGEAEASARGLSEDEVLGARLAPDMFELKRQVQIATDHAKGAMARLGGLDIPSFPDTEQTFADLYARIDKTLAFVASVPAAAVDGREEAMVTLKLRQETMELRAIDYLQGYAFPNFYFHVTTAYDILRHLGMPLGKRDFLWRE</sequence>
<dbReference type="AlphaFoldDB" id="A0A1I4SC69"/>
<dbReference type="PANTHER" id="PTHR36922:SF1">
    <property type="entry name" value="DUF1993 DOMAIN-CONTAINING PROTEIN"/>
    <property type="match status" value="1"/>
</dbReference>
<dbReference type="EMBL" id="PJNW01000009">
    <property type="protein sequence ID" value="PKR88837.1"/>
    <property type="molecule type" value="Genomic_DNA"/>
</dbReference>
<dbReference type="Gene3D" id="1.20.120.450">
    <property type="entry name" value="dinb family like domain"/>
    <property type="match status" value="1"/>
</dbReference>
<organism evidence="1 2">
    <name type="scientific">Pleomorphomonas diazotrophica</name>
    <dbReference type="NCBI Taxonomy" id="1166257"/>
    <lineage>
        <taxon>Bacteria</taxon>
        <taxon>Pseudomonadati</taxon>
        <taxon>Pseudomonadota</taxon>
        <taxon>Alphaproteobacteria</taxon>
        <taxon>Hyphomicrobiales</taxon>
        <taxon>Pleomorphomonadaceae</taxon>
        <taxon>Pleomorphomonas</taxon>
    </lineage>
</organism>
<reference evidence="1 2" key="1">
    <citation type="submission" date="2017-12" db="EMBL/GenBank/DDBJ databases">
        <title>Anaerobic carbon monoxide metabolism by Pleomorphomonas carboxyditropha sp. nov., a new mesophilic hydrogenogenic carboxidotroph.</title>
        <authorList>
            <person name="Esquivel-Elizondo S."/>
            <person name="Krajmalnik-Brown R."/>
        </authorList>
    </citation>
    <scope>NUCLEOTIDE SEQUENCE [LARGE SCALE GENOMIC DNA]</scope>
    <source>
        <strain evidence="1 2">R5-392</strain>
    </source>
</reference>
<dbReference type="RefSeq" id="WP_101289574.1">
    <property type="nucleotide sequence ID" value="NZ_FOUQ01000003.1"/>
</dbReference>
<dbReference type="OrthoDB" id="338237at2"/>
<name>A0A1I4SC69_9HYPH</name>
<dbReference type="SUPFAM" id="SSF109854">
    <property type="entry name" value="DinB/YfiT-like putative metalloenzymes"/>
    <property type="match status" value="1"/>
</dbReference>
<dbReference type="Pfam" id="PF09351">
    <property type="entry name" value="DUF1993"/>
    <property type="match status" value="1"/>
</dbReference>
<evidence type="ECO:0000313" key="2">
    <source>
        <dbReference type="Proteomes" id="UP000233491"/>
    </source>
</evidence>
<accession>A0A1I4SC69</accession>
<comment type="caution">
    <text evidence="1">The sequence shown here is derived from an EMBL/GenBank/DDBJ whole genome shotgun (WGS) entry which is preliminary data.</text>
</comment>
<dbReference type="InterPro" id="IPR018531">
    <property type="entry name" value="DUF1993"/>
</dbReference>
<keyword evidence="2" id="KW-1185">Reference proteome</keyword>
<proteinExistence type="predicted"/>
<evidence type="ECO:0000313" key="1">
    <source>
        <dbReference type="EMBL" id="PKR88837.1"/>
    </source>
</evidence>